<feature type="transmembrane region" description="Helical" evidence="5">
    <location>
        <begin position="75"/>
        <end position="95"/>
    </location>
</feature>
<keyword evidence="5" id="KW-0874">Quinone</keyword>
<dbReference type="InterPro" id="IPR001694">
    <property type="entry name" value="NADH_UbQ_OxRdtase_su1/FPO"/>
</dbReference>
<evidence type="ECO:0000256" key="1">
    <source>
        <dbReference type="ARBA" id="ARBA00004141"/>
    </source>
</evidence>
<comment type="function">
    <text evidence="5">NDH-1 shuttles electrons from NADH, via FMN and iron-sulfur (Fe-S) centers, to quinones in the respiratory chain. The immediate electron acceptor for the enzyme in this species is believed to be ubiquinone. Couples the redox reaction to proton translocation (for every two electrons transferred, four hydrogen ions are translocated across the cytoplasmic membrane), and thus conserves the redox energy in a proton gradient. This subunit may bind ubiquinone.</text>
</comment>
<feature type="transmembrane region" description="Helical" evidence="5">
    <location>
        <begin position="241"/>
        <end position="264"/>
    </location>
</feature>
<comment type="subcellular location">
    <subcellularLocation>
        <location evidence="5 6">Cell membrane</location>
        <topology evidence="5 6">Multi-pass membrane protein</topology>
    </subcellularLocation>
    <subcellularLocation>
        <location evidence="1">Membrane</location>
        <topology evidence="1">Multi-pass membrane protein</topology>
    </subcellularLocation>
</comment>
<dbReference type="EC" id="7.1.1.-" evidence="5"/>
<dbReference type="EMBL" id="FQXS01000009">
    <property type="protein sequence ID" value="SHH78661.1"/>
    <property type="molecule type" value="Genomic_DNA"/>
</dbReference>
<dbReference type="GO" id="GO:0016655">
    <property type="term" value="F:oxidoreductase activity, acting on NAD(P)H, quinone or similar compound as acceptor"/>
    <property type="evidence" value="ECO:0007669"/>
    <property type="project" value="UniProtKB-UniRule"/>
</dbReference>
<keyword evidence="8" id="KW-1185">Reference proteome</keyword>
<evidence type="ECO:0000256" key="4">
    <source>
        <dbReference type="ARBA" id="ARBA00023136"/>
    </source>
</evidence>
<feature type="transmembrane region" description="Helical" evidence="5">
    <location>
        <begin position="148"/>
        <end position="168"/>
    </location>
</feature>
<evidence type="ECO:0000313" key="8">
    <source>
        <dbReference type="Proteomes" id="UP000184139"/>
    </source>
</evidence>
<evidence type="ECO:0000256" key="6">
    <source>
        <dbReference type="RuleBase" id="RU000471"/>
    </source>
</evidence>
<feature type="transmembrane region" description="Helical" evidence="5">
    <location>
        <begin position="193"/>
        <end position="212"/>
    </location>
</feature>
<evidence type="ECO:0000256" key="5">
    <source>
        <dbReference type="HAMAP-Rule" id="MF_01350"/>
    </source>
</evidence>
<feature type="transmembrane region" description="Helical" evidence="5">
    <location>
        <begin position="284"/>
        <end position="304"/>
    </location>
</feature>
<comment type="catalytic activity">
    <reaction evidence="5">
        <text>a quinone + NADH + 5 H(+)(in) = a quinol + NAD(+) + 4 H(+)(out)</text>
        <dbReference type="Rhea" id="RHEA:57888"/>
        <dbReference type="ChEBI" id="CHEBI:15378"/>
        <dbReference type="ChEBI" id="CHEBI:24646"/>
        <dbReference type="ChEBI" id="CHEBI:57540"/>
        <dbReference type="ChEBI" id="CHEBI:57945"/>
        <dbReference type="ChEBI" id="CHEBI:132124"/>
    </reaction>
</comment>
<dbReference type="OrthoDB" id="9803734at2"/>
<dbReference type="InterPro" id="IPR018086">
    <property type="entry name" value="NADH_UbQ_OxRdtase_su1_CS"/>
</dbReference>
<name>A0A1M5VTV6_9BACT</name>
<evidence type="ECO:0000256" key="2">
    <source>
        <dbReference type="ARBA" id="ARBA00022692"/>
    </source>
</evidence>
<keyword evidence="5" id="KW-0830">Ubiquinone</keyword>
<keyword evidence="5" id="KW-1003">Cell membrane</keyword>
<keyword evidence="5 6" id="KW-0520">NAD</keyword>
<comment type="subunit">
    <text evidence="5">NDH-1 is composed of 14 different subunits. Subunits NuoA, H, J, K, L, M, N constitute the membrane sector of the complex.</text>
</comment>
<dbReference type="PANTHER" id="PTHR11432">
    <property type="entry name" value="NADH DEHYDROGENASE SUBUNIT 1"/>
    <property type="match status" value="1"/>
</dbReference>
<dbReference type="GO" id="GO:0009060">
    <property type="term" value="P:aerobic respiration"/>
    <property type="evidence" value="ECO:0007669"/>
    <property type="project" value="TreeGrafter"/>
</dbReference>
<keyword evidence="4 5" id="KW-0472">Membrane</keyword>
<comment type="similarity">
    <text evidence="5 6">Belongs to the complex I subunit 1 family.</text>
</comment>
<dbReference type="GO" id="GO:0003954">
    <property type="term" value="F:NADH dehydrogenase activity"/>
    <property type="evidence" value="ECO:0007669"/>
    <property type="project" value="TreeGrafter"/>
</dbReference>
<feature type="transmembrane region" description="Helical" evidence="5">
    <location>
        <begin position="101"/>
        <end position="127"/>
    </location>
</feature>
<dbReference type="GO" id="GO:0005886">
    <property type="term" value="C:plasma membrane"/>
    <property type="evidence" value="ECO:0007669"/>
    <property type="project" value="UniProtKB-SubCell"/>
</dbReference>
<reference evidence="7 8" key="1">
    <citation type="submission" date="2016-11" db="EMBL/GenBank/DDBJ databases">
        <authorList>
            <person name="Jaros S."/>
            <person name="Januszkiewicz K."/>
            <person name="Wedrychowicz H."/>
        </authorList>
    </citation>
    <scope>NUCLEOTIDE SEQUENCE [LARGE SCALE GENOMIC DNA]</scope>
    <source>
        <strain evidence="7 8">DSM 9705</strain>
    </source>
</reference>
<proteinExistence type="inferred from homology"/>
<keyword evidence="3 5" id="KW-1133">Transmembrane helix</keyword>
<evidence type="ECO:0000256" key="3">
    <source>
        <dbReference type="ARBA" id="ARBA00022989"/>
    </source>
</evidence>
<evidence type="ECO:0000313" key="7">
    <source>
        <dbReference type="EMBL" id="SHH78661.1"/>
    </source>
</evidence>
<dbReference type="PROSITE" id="PS00668">
    <property type="entry name" value="COMPLEX1_ND1_2"/>
    <property type="match status" value="1"/>
</dbReference>
<dbReference type="AlphaFoldDB" id="A0A1M5VTV6"/>
<feature type="transmembrane region" description="Helical" evidence="5">
    <location>
        <begin position="6"/>
        <end position="29"/>
    </location>
</feature>
<dbReference type="HAMAP" id="MF_01350">
    <property type="entry name" value="NDH1_NuoH"/>
    <property type="match status" value="1"/>
</dbReference>
<feature type="transmembrane region" description="Helical" evidence="5">
    <location>
        <begin position="316"/>
        <end position="335"/>
    </location>
</feature>
<keyword evidence="2 5" id="KW-0812">Transmembrane</keyword>
<keyword evidence="5" id="KW-1278">Translocase</keyword>
<dbReference type="GO" id="GO:0048038">
    <property type="term" value="F:quinone binding"/>
    <property type="evidence" value="ECO:0007669"/>
    <property type="project" value="UniProtKB-KW"/>
</dbReference>
<dbReference type="RefSeq" id="WP_073375595.1">
    <property type="nucleotide sequence ID" value="NZ_FQXS01000009.1"/>
</dbReference>
<protein>
    <recommendedName>
        <fullName evidence="5">NADH-quinone oxidoreductase subunit H</fullName>
        <ecNumber evidence="5">7.1.1.-</ecNumber>
    </recommendedName>
    <alternativeName>
        <fullName evidence="5">NADH dehydrogenase I subunit H</fullName>
    </alternativeName>
    <alternativeName>
        <fullName evidence="5">NDH-1 subunit H</fullName>
    </alternativeName>
</protein>
<organism evidence="7 8">
    <name type="scientific">Desulfofustis glycolicus DSM 9705</name>
    <dbReference type="NCBI Taxonomy" id="1121409"/>
    <lineage>
        <taxon>Bacteria</taxon>
        <taxon>Pseudomonadati</taxon>
        <taxon>Thermodesulfobacteriota</taxon>
        <taxon>Desulfobulbia</taxon>
        <taxon>Desulfobulbales</taxon>
        <taxon>Desulfocapsaceae</taxon>
        <taxon>Desulfofustis</taxon>
    </lineage>
</organism>
<gene>
    <name evidence="5" type="primary">nuoH</name>
    <name evidence="7" type="ORF">SAMN02745124_01911</name>
</gene>
<dbReference type="PANTHER" id="PTHR11432:SF3">
    <property type="entry name" value="NADH-UBIQUINONE OXIDOREDUCTASE CHAIN 1"/>
    <property type="match status" value="1"/>
</dbReference>
<accession>A0A1M5VTV6</accession>
<dbReference type="Pfam" id="PF00146">
    <property type="entry name" value="NADHdh"/>
    <property type="match status" value="1"/>
</dbReference>
<dbReference type="STRING" id="1121409.SAMN02745124_01911"/>
<dbReference type="Proteomes" id="UP000184139">
    <property type="component" value="Unassembled WGS sequence"/>
</dbReference>
<sequence length="338" mass="37262">MSLTLFNVILAVVIAISFVGLNAAYLVWAERKGAGLFQRRPGPMENGLWGLLQPPIDGVKLMTKQLLIPGGVDKAVFITAPVLAMFPALVSFVTIPFSDNIIAHPIDVGVLLIFAFAALGSMSLLVAGWSSRNKYSMISSIRAVSQAVAYEIPLMITTITVVMISGSLNLTDIAARQLDGIWAWHIWPFQDDVGFNLLMPISFLVLFVCSVAETNRAPFDLGEAESELVAGFHTEYSSMGFGLFFMGEYANIVIGASLTTVLFLGGWSCPFGDLGFFPLTHNVGWFLLKIYLIIFVFIWIRWTFPRTTIYGLLNLSWKYLIPISLFNLLLTAALLKVF</sequence>